<dbReference type="Proteomes" id="UP000807159">
    <property type="component" value="Chromosome 11"/>
</dbReference>
<proteinExistence type="inferred from homology"/>
<dbReference type="InterPro" id="IPR036396">
    <property type="entry name" value="Cyt_P450_sf"/>
</dbReference>
<evidence type="ECO:0000313" key="4">
    <source>
        <dbReference type="EMBL" id="KAH8493287.1"/>
    </source>
</evidence>
<comment type="similarity">
    <text evidence="1">Belongs to the cytochrome P450 family.</text>
</comment>
<sequence>MRKNRAEEWLQDKKRKYGPISKMSLLGTPTVFVCGQAANKFIYTCDDSILANQQPSSIRRLCGERNILELSGHEHKRVRGALVSILKPEVLKQHVGKMDEEVRKHFKIHWHGKKKVLVENHRRSNENCVLLHFFMSYISLISLYNVGNAIDEDSYLQRYELTDIRNRAKCKKRDTCRALPTTAEGCSFCTNQFSLHLLQP</sequence>
<dbReference type="PANTHER" id="PTHR24286:SF217">
    <property type="entry name" value="OS07G0520300 PROTEIN"/>
    <property type="match status" value="1"/>
</dbReference>
<dbReference type="GO" id="GO:0020037">
    <property type="term" value="F:heme binding"/>
    <property type="evidence" value="ECO:0007669"/>
    <property type="project" value="InterPro"/>
</dbReference>
<keyword evidence="5" id="KW-1185">Reference proteome</keyword>
<keyword evidence="2" id="KW-0479">Metal-binding</keyword>
<dbReference type="GO" id="GO:0004497">
    <property type="term" value="F:monooxygenase activity"/>
    <property type="evidence" value="ECO:0007669"/>
    <property type="project" value="InterPro"/>
</dbReference>
<comment type="caution">
    <text evidence="4">The sequence shown here is derived from an EMBL/GenBank/DDBJ whole genome shotgun (WGS) entry which is preliminary data.</text>
</comment>
<evidence type="ECO:0000313" key="5">
    <source>
        <dbReference type="Proteomes" id="UP000807159"/>
    </source>
</evidence>
<dbReference type="PANTHER" id="PTHR24286">
    <property type="entry name" value="CYTOCHROME P450 26"/>
    <property type="match status" value="1"/>
</dbReference>
<protein>
    <submittedName>
        <fullName evidence="4">Uncharacterized protein</fullName>
    </submittedName>
</protein>
<reference evidence="4" key="1">
    <citation type="journal article" date="2021" name="J. Hered.">
        <title>Genome Assembly of Salicaceae Populus deltoides (Eastern Cottonwood) I-69 Based on Nanopore Sequencing and Hi-C Technologies.</title>
        <authorList>
            <person name="Bai S."/>
            <person name="Wu H."/>
            <person name="Zhang J."/>
            <person name="Pan Z."/>
            <person name="Zhao W."/>
            <person name="Li Z."/>
            <person name="Tong C."/>
        </authorList>
    </citation>
    <scope>NUCLEOTIDE SEQUENCE</scope>
    <source>
        <tissue evidence="4">Leaf</tissue>
    </source>
</reference>
<name>A0A8T2XMM9_POPDE</name>
<dbReference type="GO" id="GO:0016125">
    <property type="term" value="P:sterol metabolic process"/>
    <property type="evidence" value="ECO:0007669"/>
    <property type="project" value="TreeGrafter"/>
</dbReference>
<evidence type="ECO:0000256" key="1">
    <source>
        <dbReference type="ARBA" id="ARBA00010617"/>
    </source>
</evidence>
<evidence type="ECO:0000256" key="2">
    <source>
        <dbReference type="ARBA" id="ARBA00022723"/>
    </source>
</evidence>
<keyword evidence="3" id="KW-0408">Iron</keyword>
<dbReference type="GO" id="GO:0005506">
    <property type="term" value="F:iron ion binding"/>
    <property type="evidence" value="ECO:0007669"/>
    <property type="project" value="InterPro"/>
</dbReference>
<organism evidence="4 5">
    <name type="scientific">Populus deltoides</name>
    <name type="common">Eastern poplar</name>
    <name type="synonym">Eastern cottonwood</name>
    <dbReference type="NCBI Taxonomy" id="3696"/>
    <lineage>
        <taxon>Eukaryota</taxon>
        <taxon>Viridiplantae</taxon>
        <taxon>Streptophyta</taxon>
        <taxon>Embryophyta</taxon>
        <taxon>Tracheophyta</taxon>
        <taxon>Spermatophyta</taxon>
        <taxon>Magnoliopsida</taxon>
        <taxon>eudicotyledons</taxon>
        <taxon>Gunneridae</taxon>
        <taxon>Pentapetalae</taxon>
        <taxon>rosids</taxon>
        <taxon>fabids</taxon>
        <taxon>Malpighiales</taxon>
        <taxon>Salicaceae</taxon>
        <taxon>Saliceae</taxon>
        <taxon>Populus</taxon>
    </lineage>
</organism>
<accession>A0A8T2XMM9</accession>
<dbReference type="SUPFAM" id="SSF48264">
    <property type="entry name" value="Cytochrome P450"/>
    <property type="match status" value="1"/>
</dbReference>
<dbReference type="Gene3D" id="1.10.630.10">
    <property type="entry name" value="Cytochrome P450"/>
    <property type="match status" value="1"/>
</dbReference>
<evidence type="ECO:0000256" key="3">
    <source>
        <dbReference type="ARBA" id="ARBA00023004"/>
    </source>
</evidence>
<dbReference type="GO" id="GO:0016705">
    <property type="term" value="F:oxidoreductase activity, acting on paired donors, with incorporation or reduction of molecular oxygen"/>
    <property type="evidence" value="ECO:0007669"/>
    <property type="project" value="InterPro"/>
</dbReference>
<dbReference type="EMBL" id="JACEGQ020000011">
    <property type="protein sequence ID" value="KAH8493287.1"/>
    <property type="molecule type" value="Genomic_DNA"/>
</dbReference>
<dbReference type="AlphaFoldDB" id="A0A8T2XMM9"/>
<gene>
    <name evidence="4" type="ORF">H0E87_020117</name>
</gene>